<dbReference type="PANTHER" id="PTHR43393:SF2">
    <property type="entry name" value="CYTOKININ RIBOSIDE 5'-MONOPHOSPHATE PHOSPHORIBOHYDROLASE"/>
    <property type="match status" value="1"/>
</dbReference>
<accession>A0A382ACG7</accession>
<evidence type="ECO:0000313" key="1">
    <source>
        <dbReference type="EMBL" id="SVA98687.1"/>
    </source>
</evidence>
<dbReference type="PANTHER" id="PTHR43393">
    <property type="entry name" value="CYTOKININ RIBOSIDE 5'-MONOPHOSPHATE PHOSPHORIBOHYDROLASE"/>
    <property type="match status" value="1"/>
</dbReference>
<dbReference type="GO" id="GO:0009691">
    <property type="term" value="P:cytokinin biosynthetic process"/>
    <property type="evidence" value="ECO:0007669"/>
    <property type="project" value="InterPro"/>
</dbReference>
<reference evidence="1" key="1">
    <citation type="submission" date="2018-05" db="EMBL/GenBank/DDBJ databases">
        <authorList>
            <person name="Lanie J.A."/>
            <person name="Ng W.-L."/>
            <person name="Kazmierczak K.M."/>
            <person name="Andrzejewski T.M."/>
            <person name="Davidsen T.M."/>
            <person name="Wayne K.J."/>
            <person name="Tettelin H."/>
            <person name="Glass J.I."/>
            <person name="Rusch D."/>
            <person name="Podicherti R."/>
            <person name="Tsui H.-C.T."/>
            <person name="Winkler M.E."/>
        </authorList>
    </citation>
    <scope>NUCLEOTIDE SEQUENCE</scope>
</reference>
<dbReference type="InterPro" id="IPR052341">
    <property type="entry name" value="LOG_family_nucleotidases"/>
</dbReference>
<dbReference type="SUPFAM" id="SSF102405">
    <property type="entry name" value="MCP/YpsA-like"/>
    <property type="match status" value="1"/>
</dbReference>
<dbReference type="Gene3D" id="3.40.50.450">
    <property type="match status" value="1"/>
</dbReference>
<organism evidence="1">
    <name type="scientific">marine metagenome</name>
    <dbReference type="NCBI Taxonomy" id="408172"/>
    <lineage>
        <taxon>unclassified sequences</taxon>
        <taxon>metagenomes</taxon>
        <taxon>ecological metagenomes</taxon>
    </lineage>
</organism>
<sequence length="261" mass="29779">MNHENKNLNHPRVEALIQELSQLMGSDANTGMFEEMFTDLALLGRENQDNSDHKLIQKTLRELRESLTLFLPFRGKRKVVVFGSSRVSDSHPNYKLAMELAQGLVHQGFQVITGAGGGIMEAANRGAGREKSFGLNIKLRLEQSANPYIDNDPHLMEFKYFFTRKLMFIKESSATVLLPGGFGTLDEGFENLTLFQTGKCMPRPIVLLDHKDDNYWDRWMEFVSSVMIEQGFASKNDLSLVYRARSAQEAIDRILNYYKVF</sequence>
<dbReference type="NCBIfam" id="TIGR00730">
    <property type="entry name" value="Rossman fold protein, TIGR00730 family"/>
    <property type="match status" value="1"/>
</dbReference>
<protein>
    <recommendedName>
        <fullName evidence="2">Cytokinin riboside 5'-monophosphate phosphoribohydrolase</fullName>
    </recommendedName>
</protein>
<dbReference type="GO" id="GO:0005829">
    <property type="term" value="C:cytosol"/>
    <property type="evidence" value="ECO:0007669"/>
    <property type="project" value="TreeGrafter"/>
</dbReference>
<dbReference type="Pfam" id="PF03641">
    <property type="entry name" value="Lysine_decarbox"/>
    <property type="match status" value="1"/>
</dbReference>
<proteinExistence type="predicted"/>
<evidence type="ECO:0008006" key="2">
    <source>
        <dbReference type="Google" id="ProtNLM"/>
    </source>
</evidence>
<name>A0A382ACG7_9ZZZZ</name>
<dbReference type="InterPro" id="IPR031100">
    <property type="entry name" value="LOG_fam"/>
</dbReference>
<dbReference type="GO" id="GO:0016787">
    <property type="term" value="F:hydrolase activity"/>
    <property type="evidence" value="ECO:0007669"/>
    <property type="project" value="InterPro"/>
</dbReference>
<dbReference type="EMBL" id="UINC01024644">
    <property type="protein sequence ID" value="SVA98687.1"/>
    <property type="molecule type" value="Genomic_DNA"/>
</dbReference>
<dbReference type="InterPro" id="IPR005269">
    <property type="entry name" value="LOG"/>
</dbReference>
<dbReference type="AlphaFoldDB" id="A0A382ACG7"/>
<feature type="non-terminal residue" evidence="1">
    <location>
        <position position="261"/>
    </location>
</feature>
<gene>
    <name evidence="1" type="ORF">METZ01_LOCUS151541</name>
</gene>